<evidence type="ECO:0000256" key="4">
    <source>
        <dbReference type="ARBA" id="ARBA00022728"/>
    </source>
</evidence>
<dbReference type="EMBL" id="BRXZ01008061">
    <property type="protein sequence ID" value="GMI20670.1"/>
    <property type="molecule type" value="Genomic_DNA"/>
</dbReference>
<dbReference type="PANTHER" id="PTHR11246:SF3">
    <property type="entry name" value="CROOKED NECK-LIKE PROTEIN 1"/>
    <property type="match status" value="1"/>
</dbReference>
<accession>A0A9W7FUJ8</accession>
<keyword evidence="11" id="KW-1185">Reference proteome</keyword>
<dbReference type="GO" id="GO:0071007">
    <property type="term" value="C:U2-type catalytic step 2 spliceosome"/>
    <property type="evidence" value="ECO:0007669"/>
    <property type="project" value="TreeGrafter"/>
</dbReference>
<evidence type="ECO:0000256" key="7">
    <source>
        <dbReference type="ARBA" id="ARBA00023242"/>
    </source>
</evidence>
<keyword evidence="3" id="KW-0507">mRNA processing</keyword>
<dbReference type="FunFam" id="1.25.40.10:FF:000306">
    <property type="entry name" value="Cell cycle control protein cwf4"/>
    <property type="match status" value="1"/>
</dbReference>
<dbReference type="InterPro" id="IPR045075">
    <property type="entry name" value="Syf1-like"/>
</dbReference>
<evidence type="ECO:0000313" key="11">
    <source>
        <dbReference type="Proteomes" id="UP001165082"/>
    </source>
</evidence>
<feature type="domain" description="Pre-mRNA-splicing factor Syf1-like N-terminal HAT-repeats" evidence="9">
    <location>
        <begin position="332"/>
        <end position="492"/>
    </location>
</feature>
<evidence type="ECO:0000256" key="3">
    <source>
        <dbReference type="ARBA" id="ARBA00022664"/>
    </source>
</evidence>
<dbReference type="FunFam" id="1.25.40.10:FF:000075">
    <property type="entry name" value="Crooked neck pre-mRNA-splicing factor 1"/>
    <property type="match status" value="1"/>
</dbReference>
<dbReference type="InterPro" id="IPR055433">
    <property type="entry name" value="HAT_Syf1-like_N"/>
</dbReference>
<evidence type="ECO:0000256" key="5">
    <source>
        <dbReference type="ARBA" id="ARBA00022737"/>
    </source>
</evidence>
<comment type="subcellular location">
    <subcellularLocation>
        <location evidence="1">Nucleus</location>
    </subcellularLocation>
</comment>
<dbReference type="GO" id="GO:0071011">
    <property type="term" value="C:precatalytic spliceosome"/>
    <property type="evidence" value="ECO:0007669"/>
    <property type="project" value="TreeGrafter"/>
</dbReference>
<organism evidence="10 11">
    <name type="scientific">Triparma retinervis</name>
    <dbReference type="NCBI Taxonomy" id="2557542"/>
    <lineage>
        <taxon>Eukaryota</taxon>
        <taxon>Sar</taxon>
        <taxon>Stramenopiles</taxon>
        <taxon>Ochrophyta</taxon>
        <taxon>Bolidophyceae</taxon>
        <taxon>Parmales</taxon>
        <taxon>Triparmaceae</taxon>
        <taxon>Triparma</taxon>
    </lineage>
</organism>
<protein>
    <recommendedName>
        <fullName evidence="9">Pre-mRNA-splicing factor Syf1-like N-terminal HAT-repeats domain-containing protein</fullName>
    </recommendedName>
</protein>
<dbReference type="Proteomes" id="UP001165082">
    <property type="component" value="Unassembled WGS sequence"/>
</dbReference>
<dbReference type="InterPro" id="IPR003107">
    <property type="entry name" value="HAT"/>
</dbReference>
<dbReference type="GO" id="GO:0071014">
    <property type="term" value="C:post-mRNA release spliceosomal complex"/>
    <property type="evidence" value="ECO:0007669"/>
    <property type="project" value="TreeGrafter"/>
</dbReference>
<feature type="domain" description="Pre-mRNA-splicing factor Syf1-like N-terminal HAT-repeats" evidence="9">
    <location>
        <begin position="63"/>
        <end position="207"/>
    </location>
</feature>
<keyword evidence="5" id="KW-0677">Repeat</keyword>
<comment type="similarity">
    <text evidence="2">Belongs to the crooked-neck family.</text>
</comment>
<dbReference type="SMART" id="SM00386">
    <property type="entry name" value="HAT"/>
    <property type="match status" value="13"/>
</dbReference>
<evidence type="ECO:0000256" key="6">
    <source>
        <dbReference type="ARBA" id="ARBA00023187"/>
    </source>
</evidence>
<dbReference type="InterPro" id="IPR011990">
    <property type="entry name" value="TPR-like_helical_dom_sf"/>
</dbReference>
<evidence type="ECO:0000256" key="1">
    <source>
        <dbReference type="ARBA" id="ARBA00004123"/>
    </source>
</evidence>
<evidence type="ECO:0000256" key="8">
    <source>
        <dbReference type="ARBA" id="ARBA00037040"/>
    </source>
</evidence>
<keyword evidence="4" id="KW-0747">Spliceosome</keyword>
<sequence length="696" mass="81617">MSNRIGGNQVKNRAPAAIQISAEQLIREASERQDLTSNVAGVVINKVNDAEEYQSQLRLRRKTFEDEIRRQREHIGTWVKYANFEEENKELERARSIYERALEVDHRGPLLWLKYAEFEMRNEFVNHARNVWDRAVSILPRVDQLWYKYTYMEEMVGDLPKARAVWERWMEWQPDDNAWLSFARFEGRCGDLVLAKNVLERYCASYPSVRSYLKYARWAEYDAKDVVLAREVYERTLSELEIEEVNAKVFKYFASFEERHGEYERARIIYMHAVDTFKLGQGNAHKVTEDADEVDDNEKSRRVDLYKAYVAFEKKFGNKEGVENLILTKQRAEYRAKVEAEPTDYDSWLEWTKLEETHGSPADVRDVFERAVANIPPANDKKFWRRYIYVWINYALYEELEMEDSAQAVKVYNACLGVIPHKSFSFAKVWVLTAKCHIRRRDLKAARAVMGRAIGVCGKESLFKEYIKFELALGEVDRCRTLYGKYLETYPENCEAWKKFSELEESVGEVDRCRALLELAVGQESLDMPEVLWKGFIDFEINQGEGDKARSLFERLLEKTGHVKVWISFANFEATEVGRGVTAARDVYQKAYDRLKEDDLREERVMLLDAWRTMEKEQGSAEKVAEVEAKLPRRIKKKRMKTDPHTGAELGWEEYYEFVFPDDKKAGGNLKILEMAAKWKKQQAEAQKRKADDISS</sequence>
<evidence type="ECO:0000259" key="9">
    <source>
        <dbReference type="Pfam" id="PF23233"/>
    </source>
</evidence>
<evidence type="ECO:0000256" key="2">
    <source>
        <dbReference type="ARBA" id="ARBA00008644"/>
    </source>
</evidence>
<comment type="caution">
    <text evidence="10">The sequence shown here is derived from an EMBL/GenBank/DDBJ whole genome shotgun (WGS) entry which is preliminary data.</text>
</comment>
<comment type="function">
    <text evidence="8">Involved in pre-mRNA splicing and cell cycle progression. Required for the spliceosome assembly and initiation of the DNA replication.</text>
</comment>
<dbReference type="GO" id="GO:0000245">
    <property type="term" value="P:spliceosomal complex assembly"/>
    <property type="evidence" value="ECO:0007669"/>
    <property type="project" value="TreeGrafter"/>
</dbReference>
<dbReference type="GO" id="GO:0000974">
    <property type="term" value="C:Prp19 complex"/>
    <property type="evidence" value="ECO:0007669"/>
    <property type="project" value="TreeGrafter"/>
</dbReference>
<dbReference type="OrthoDB" id="541719at2759"/>
<evidence type="ECO:0000313" key="10">
    <source>
        <dbReference type="EMBL" id="GMI20670.1"/>
    </source>
</evidence>
<name>A0A9W7FUJ8_9STRA</name>
<dbReference type="SUPFAM" id="SSF48452">
    <property type="entry name" value="TPR-like"/>
    <property type="match status" value="3"/>
</dbReference>
<gene>
    <name evidence="10" type="ORF">TrRE_jg9734</name>
</gene>
<proteinExistence type="inferred from homology"/>
<dbReference type="Gene3D" id="1.25.40.10">
    <property type="entry name" value="Tetratricopeptide repeat domain"/>
    <property type="match status" value="3"/>
</dbReference>
<reference evidence="10" key="1">
    <citation type="submission" date="2022-07" db="EMBL/GenBank/DDBJ databases">
        <title>Genome analysis of Parmales, a sister group of diatoms, reveals the evolutionary specialization of diatoms from phago-mixotrophs to photoautotrophs.</title>
        <authorList>
            <person name="Ban H."/>
            <person name="Sato S."/>
            <person name="Yoshikawa S."/>
            <person name="Kazumasa Y."/>
            <person name="Nakamura Y."/>
            <person name="Ichinomiya M."/>
            <person name="Saitoh K."/>
            <person name="Sato N."/>
            <person name="Blanc-Mathieu R."/>
            <person name="Endo H."/>
            <person name="Kuwata A."/>
            <person name="Ogata H."/>
        </authorList>
    </citation>
    <scope>NUCLEOTIDE SEQUENCE</scope>
</reference>
<dbReference type="PANTHER" id="PTHR11246">
    <property type="entry name" value="PRE-MRNA SPLICING FACTOR"/>
    <property type="match status" value="1"/>
</dbReference>
<keyword evidence="6" id="KW-0508">mRNA splicing</keyword>
<dbReference type="Pfam" id="PF23233">
    <property type="entry name" value="HAT_Syf1_CNRKL1_N"/>
    <property type="match status" value="2"/>
</dbReference>
<dbReference type="AlphaFoldDB" id="A0A9W7FUJ8"/>
<keyword evidence="7" id="KW-0539">Nucleus</keyword>